<dbReference type="Proteomes" id="UP000028545">
    <property type="component" value="Unassembled WGS sequence"/>
</dbReference>
<dbReference type="OrthoDB" id="74360at2759"/>
<dbReference type="GO" id="GO:0004499">
    <property type="term" value="F:N,N-dimethylaniline monooxygenase activity"/>
    <property type="evidence" value="ECO:0007669"/>
    <property type="project" value="InterPro"/>
</dbReference>
<dbReference type="SUPFAM" id="SSF51905">
    <property type="entry name" value="FAD/NAD(P)-binding domain"/>
    <property type="match status" value="3"/>
</dbReference>
<dbReference type="GO" id="GO:0050661">
    <property type="term" value="F:NADP binding"/>
    <property type="evidence" value="ECO:0007669"/>
    <property type="project" value="InterPro"/>
</dbReference>
<accession>A0A084GHY5</accession>
<dbReference type="HOGENOM" id="CLU_006937_6_1_1"/>
<dbReference type="InterPro" id="IPR020946">
    <property type="entry name" value="Flavin_mOase-like"/>
</dbReference>
<comment type="caution">
    <text evidence="6">The sequence shown here is derived from an EMBL/GenBank/DDBJ whole genome shotgun (WGS) entry which is preliminary data.</text>
</comment>
<evidence type="ECO:0000256" key="3">
    <source>
        <dbReference type="ARBA" id="ARBA00022827"/>
    </source>
</evidence>
<dbReference type="EMBL" id="JOWA01000011">
    <property type="protein sequence ID" value="KEZ46947.1"/>
    <property type="molecule type" value="Genomic_DNA"/>
</dbReference>
<evidence type="ECO:0000313" key="6">
    <source>
        <dbReference type="EMBL" id="KEZ46947.1"/>
    </source>
</evidence>
<protein>
    <recommendedName>
        <fullName evidence="8">Sterigmatocystin biosynthesis monooxygenase stcW</fullName>
    </recommendedName>
</protein>
<dbReference type="InterPro" id="IPR036188">
    <property type="entry name" value="FAD/NAD-bd_sf"/>
</dbReference>
<evidence type="ECO:0008006" key="8">
    <source>
        <dbReference type="Google" id="ProtNLM"/>
    </source>
</evidence>
<comment type="similarity">
    <text evidence="1">Belongs to the FAD-binding monooxygenase family.</text>
</comment>
<dbReference type="VEuPathDB" id="FungiDB:SAPIO_CDS0300"/>
<dbReference type="GO" id="GO:0050660">
    <property type="term" value="F:flavin adenine dinucleotide binding"/>
    <property type="evidence" value="ECO:0007669"/>
    <property type="project" value="InterPro"/>
</dbReference>
<evidence type="ECO:0000256" key="4">
    <source>
        <dbReference type="ARBA" id="ARBA00023002"/>
    </source>
</evidence>
<evidence type="ECO:0000313" key="7">
    <source>
        <dbReference type="Proteomes" id="UP000028545"/>
    </source>
</evidence>
<keyword evidence="2" id="KW-0285">Flavoprotein</keyword>
<keyword evidence="7" id="KW-1185">Reference proteome</keyword>
<organism evidence="6 7">
    <name type="scientific">Pseudallescheria apiosperma</name>
    <name type="common">Scedosporium apiospermum</name>
    <dbReference type="NCBI Taxonomy" id="563466"/>
    <lineage>
        <taxon>Eukaryota</taxon>
        <taxon>Fungi</taxon>
        <taxon>Dikarya</taxon>
        <taxon>Ascomycota</taxon>
        <taxon>Pezizomycotina</taxon>
        <taxon>Sordariomycetes</taxon>
        <taxon>Hypocreomycetidae</taxon>
        <taxon>Microascales</taxon>
        <taxon>Microascaceae</taxon>
        <taxon>Scedosporium</taxon>
    </lineage>
</organism>
<feature type="region of interest" description="Disordered" evidence="5">
    <location>
        <begin position="1"/>
        <end position="49"/>
    </location>
</feature>
<sequence>MTVPEGLNGTQPSNGTQASSGTQATNGTSNGTQASNGTQPSNGTHVSANWVPVTDEPLFTKRKLRVVCVGAGFSGLMLAYKWRHELEMSDYVDLTIYEKNADVGGTWLENRYPGVACDVPAHIYTFSFEPNPDWSSFYASGPEIWDYIKRTTKKYNLDERVQLKSKVVSTIWDNAKGKWNIKVETDSGVKDDVADILINGAGILNKWQWPEIKGLRSFKGKLLHSASWDETTDWTGKRVAVIGNGSSAIQMVPKMQPKAASITNYIRSATWISANYAAEFTPEGKNFQYTEEQKQRFKDHPEELFKLRKDIEHGFNQFFYALLNDSPQQLAVGVAFKKSMEERLNYDPELCAKLIPDWKVGCRRLSPGEGYLESLQAKNAVIEFSEIEEITETGIKTAKSHEDFDIIVCATGFDVSFSPFWELVGKDGVRLADQWRETPEAYFGICAPHIPNYFIFNGPNCPVGHGSLLAVMEWTADWVLRWCTKIASEDIKSVIVDSGAADDYNVYSQEFLKKTVWTSGCRSWYKNNKKDGRVTAMYAGSILHYKEILESFRTEDFHFEYNSRNRFRLMGNGLTQREKEGGDLSFYVTK</sequence>
<keyword evidence="3" id="KW-0274">FAD</keyword>
<keyword evidence="4" id="KW-0560">Oxidoreductase</keyword>
<feature type="compositionally biased region" description="Polar residues" evidence="5">
    <location>
        <begin position="8"/>
        <end position="47"/>
    </location>
</feature>
<dbReference type="GeneID" id="27718452"/>
<name>A0A084GHY5_PSEDA</name>
<dbReference type="Gene3D" id="3.50.50.60">
    <property type="entry name" value="FAD/NAD(P)-binding domain"/>
    <property type="match status" value="2"/>
</dbReference>
<dbReference type="OMA" id="TFQVGCR"/>
<evidence type="ECO:0000256" key="2">
    <source>
        <dbReference type="ARBA" id="ARBA00022630"/>
    </source>
</evidence>
<dbReference type="Pfam" id="PF00743">
    <property type="entry name" value="FMO-like"/>
    <property type="match status" value="1"/>
</dbReference>
<reference evidence="6 7" key="1">
    <citation type="journal article" date="2014" name="Genome Announc.">
        <title>Draft genome sequence of the pathogenic fungus Scedosporium apiospermum.</title>
        <authorList>
            <person name="Vandeputte P."/>
            <person name="Ghamrawi S."/>
            <person name="Rechenmann M."/>
            <person name="Iltis A."/>
            <person name="Giraud S."/>
            <person name="Fleury M."/>
            <person name="Thornton C."/>
            <person name="Delhaes L."/>
            <person name="Meyer W."/>
            <person name="Papon N."/>
            <person name="Bouchara J.P."/>
        </authorList>
    </citation>
    <scope>NUCLEOTIDE SEQUENCE [LARGE SCALE GENOMIC DNA]</scope>
    <source>
        <strain evidence="6 7">IHEM 14462</strain>
    </source>
</reference>
<proteinExistence type="inferred from homology"/>
<gene>
    <name evidence="6" type="ORF">SAPIO_CDS0300</name>
</gene>
<evidence type="ECO:0000256" key="5">
    <source>
        <dbReference type="SAM" id="MobiDB-lite"/>
    </source>
</evidence>
<evidence type="ECO:0000256" key="1">
    <source>
        <dbReference type="ARBA" id="ARBA00010139"/>
    </source>
</evidence>
<dbReference type="RefSeq" id="XP_016646746.1">
    <property type="nucleotide sequence ID" value="XM_016783113.1"/>
</dbReference>
<dbReference type="AlphaFoldDB" id="A0A084GHY5"/>
<dbReference type="PANTHER" id="PTHR42877:SF11">
    <property type="entry name" value="MONOOXYGENASE, PUTATIVE (AFU_ORTHOLOGUE AFUA_6G13790)-RELATED"/>
    <property type="match status" value="1"/>
</dbReference>
<dbReference type="PANTHER" id="PTHR42877">
    <property type="entry name" value="L-ORNITHINE N(5)-MONOOXYGENASE-RELATED"/>
    <property type="match status" value="1"/>
</dbReference>
<dbReference type="InterPro" id="IPR051209">
    <property type="entry name" value="FAD-bind_Monooxygenase_sf"/>
</dbReference>
<dbReference type="KEGG" id="sapo:SAPIO_CDS0300"/>